<reference evidence="1 2" key="1">
    <citation type="submission" date="2021-03" db="EMBL/GenBank/DDBJ databases">
        <title>Sequencing the genomes of 1000 actinobacteria strains.</title>
        <authorList>
            <person name="Klenk H.-P."/>
        </authorList>
    </citation>
    <scope>NUCLEOTIDE SEQUENCE [LARGE SCALE GENOMIC DNA]</scope>
    <source>
        <strain evidence="1 2">DSM 46670</strain>
    </source>
</reference>
<dbReference type="Proteomes" id="UP001519332">
    <property type="component" value="Unassembled WGS sequence"/>
</dbReference>
<accession>A0ABS4U386</accession>
<sequence>MISVLLGPPCLEKNTVELDASEQRAIDVLAGAGMVPKLRLIPISRMNTPEVA</sequence>
<evidence type="ECO:0000313" key="1">
    <source>
        <dbReference type="EMBL" id="MBP2331128.1"/>
    </source>
</evidence>
<comment type="caution">
    <text evidence="1">The sequence shown here is derived from an EMBL/GenBank/DDBJ whole genome shotgun (WGS) entry which is preliminary data.</text>
</comment>
<gene>
    <name evidence="1" type="ORF">JOF56_011513</name>
</gene>
<dbReference type="RefSeq" id="WP_372448352.1">
    <property type="nucleotide sequence ID" value="NZ_JAGINW010000001.1"/>
</dbReference>
<proteinExistence type="predicted"/>
<evidence type="ECO:0000313" key="2">
    <source>
        <dbReference type="Proteomes" id="UP001519332"/>
    </source>
</evidence>
<keyword evidence="2" id="KW-1185">Reference proteome</keyword>
<dbReference type="EMBL" id="JAGINW010000001">
    <property type="protein sequence ID" value="MBP2331128.1"/>
    <property type="molecule type" value="Genomic_DNA"/>
</dbReference>
<protein>
    <submittedName>
        <fullName evidence="1">Uncharacterized protein</fullName>
    </submittedName>
</protein>
<name>A0ABS4U386_9PSEU</name>
<organism evidence="1 2">
    <name type="scientific">Kibdelosporangium banguiense</name>
    <dbReference type="NCBI Taxonomy" id="1365924"/>
    <lineage>
        <taxon>Bacteria</taxon>
        <taxon>Bacillati</taxon>
        <taxon>Actinomycetota</taxon>
        <taxon>Actinomycetes</taxon>
        <taxon>Pseudonocardiales</taxon>
        <taxon>Pseudonocardiaceae</taxon>
        <taxon>Kibdelosporangium</taxon>
    </lineage>
</organism>